<evidence type="ECO:0000259" key="16">
    <source>
        <dbReference type="Pfam" id="PF07715"/>
    </source>
</evidence>
<feature type="domain" description="TonB-dependent receptor-like beta-barrel" evidence="15">
    <location>
        <begin position="241"/>
        <end position="660"/>
    </location>
</feature>
<keyword evidence="9 17" id="KW-0675">Receptor</keyword>
<protein>
    <submittedName>
        <fullName evidence="17">TonB-dependent receptor</fullName>
    </submittedName>
</protein>
<dbReference type="PANTHER" id="PTHR30069:SF29">
    <property type="entry name" value="HEMOGLOBIN AND HEMOGLOBIN-HAPTOGLOBIN-BINDING PROTEIN 1-RELATED"/>
    <property type="match status" value="1"/>
</dbReference>
<evidence type="ECO:0000256" key="7">
    <source>
        <dbReference type="ARBA" id="ARBA00023077"/>
    </source>
</evidence>
<dbReference type="Gene3D" id="2.170.130.10">
    <property type="entry name" value="TonB-dependent receptor, plug domain"/>
    <property type="match status" value="1"/>
</dbReference>
<dbReference type="SUPFAM" id="SSF56935">
    <property type="entry name" value="Porins"/>
    <property type="match status" value="1"/>
</dbReference>
<proteinExistence type="inferred from homology"/>
<evidence type="ECO:0000313" key="17">
    <source>
        <dbReference type="EMBL" id="TBW54399.1"/>
    </source>
</evidence>
<keyword evidence="6 14" id="KW-0732">Signal</keyword>
<evidence type="ECO:0000256" key="5">
    <source>
        <dbReference type="ARBA" id="ARBA00022692"/>
    </source>
</evidence>
<dbReference type="EMBL" id="SJDL01000022">
    <property type="protein sequence ID" value="TBW54399.1"/>
    <property type="molecule type" value="Genomic_DNA"/>
</dbReference>
<evidence type="ECO:0000256" key="12">
    <source>
        <dbReference type="RuleBase" id="RU003357"/>
    </source>
</evidence>
<keyword evidence="10 11" id="KW-0998">Cell outer membrane</keyword>
<evidence type="ECO:0000256" key="3">
    <source>
        <dbReference type="ARBA" id="ARBA00022448"/>
    </source>
</evidence>
<dbReference type="Pfam" id="PF00593">
    <property type="entry name" value="TonB_dep_Rec_b-barrel"/>
    <property type="match status" value="1"/>
</dbReference>
<feature type="chain" id="PRO_5047507807" evidence="14">
    <location>
        <begin position="34"/>
        <end position="696"/>
    </location>
</feature>
<dbReference type="CDD" id="cd01347">
    <property type="entry name" value="ligand_gated_channel"/>
    <property type="match status" value="1"/>
</dbReference>
<evidence type="ECO:0000256" key="14">
    <source>
        <dbReference type="SAM" id="SignalP"/>
    </source>
</evidence>
<dbReference type="PROSITE" id="PS52016">
    <property type="entry name" value="TONB_DEPENDENT_REC_3"/>
    <property type="match status" value="1"/>
</dbReference>
<evidence type="ECO:0000313" key="18">
    <source>
        <dbReference type="Proteomes" id="UP000313645"/>
    </source>
</evidence>
<dbReference type="InterPro" id="IPR036942">
    <property type="entry name" value="Beta-barrel_TonB_sf"/>
</dbReference>
<dbReference type="Proteomes" id="UP000313645">
    <property type="component" value="Unassembled WGS sequence"/>
</dbReference>
<name>A0ABY1ZIE8_9GAMM</name>
<feature type="domain" description="TonB-dependent receptor plug" evidence="16">
    <location>
        <begin position="63"/>
        <end position="169"/>
    </location>
</feature>
<evidence type="ECO:0000256" key="1">
    <source>
        <dbReference type="ARBA" id="ARBA00004571"/>
    </source>
</evidence>
<evidence type="ECO:0000256" key="9">
    <source>
        <dbReference type="ARBA" id="ARBA00023170"/>
    </source>
</evidence>
<dbReference type="InterPro" id="IPR000531">
    <property type="entry name" value="Beta-barrel_TonB"/>
</dbReference>
<feature type="region of interest" description="Disordered" evidence="13">
    <location>
        <begin position="214"/>
        <end position="240"/>
    </location>
</feature>
<evidence type="ECO:0000256" key="11">
    <source>
        <dbReference type="PROSITE-ProRule" id="PRU01360"/>
    </source>
</evidence>
<keyword evidence="5 11" id="KW-0812">Transmembrane</keyword>
<sequence length="696" mass="76904">MMTLMTDRKQFRTLPLARLAMMLIVVAAQPAQADEEAEIAALNAMLEAETDVATSNRMNADFVPGMVSVMYGEELKRLGARNAAEALDRVAGIYVTEGNRGNYRVQVRGVGATLSGSNIKILLNGLPMNSAANGAADAVLRIPIEQIQRVEVIRGPGSALYGEYAMTGVVNIITRTGDNAVGVRGGSHGYLQGDAMTSGISESGLSWKANVSTWGRDETGRQSNPDNFARRGNGNSPGSVDDDFDGNLLLAGLGYQGYQLSAQFLDVRRGDYFGRNALADWDTERSKEQLVGLALDKNWKMSETVTSELTISGLQTDFNDSATLTIPKGVDPPGPRPPVTRDVYRQHSNTSRQYRADLKFNFELGRRHHLLWGLGYADLDVVESGSTFIEPGVSVNQATATQVLVLEGSHRRIASSYLQDQWRVIDSLEVTLGARYDHYDDWGENWSPRLAAVWQPFDAHIFKFQYAESFRPPTLEESYPGPDLFGGTTTTSDVTAEELRSMELAYIYRHSGRVLRATLFKTHIGNLIEFFQNPGDPPIFRNHGEIHSWGGELEWEEYLGRKWKLMSNLSYVEARDTVTDEPLVGVVHWLANAMLSWDVNSAVNLSGRVRYVGEQQGWSDRVRAGQADSFDPYTTLDAVVSWEHPMGLRGLELRAGANNLLGESYDILPNPAQYPTGLTDEGRTLWVSAAYQFGAH</sequence>
<keyword evidence="18" id="KW-1185">Reference proteome</keyword>
<dbReference type="InterPro" id="IPR037066">
    <property type="entry name" value="Plug_dom_sf"/>
</dbReference>
<evidence type="ECO:0000256" key="8">
    <source>
        <dbReference type="ARBA" id="ARBA00023136"/>
    </source>
</evidence>
<dbReference type="PANTHER" id="PTHR30069">
    <property type="entry name" value="TONB-DEPENDENT OUTER MEMBRANE RECEPTOR"/>
    <property type="match status" value="1"/>
</dbReference>
<accession>A0ABY1ZIE8</accession>
<dbReference type="InterPro" id="IPR012910">
    <property type="entry name" value="Plug_dom"/>
</dbReference>
<evidence type="ECO:0000256" key="6">
    <source>
        <dbReference type="ARBA" id="ARBA00022729"/>
    </source>
</evidence>
<comment type="subcellular location">
    <subcellularLocation>
        <location evidence="1 11">Cell outer membrane</location>
        <topology evidence="1 11">Multi-pass membrane protein</topology>
    </subcellularLocation>
</comment>
<dbReference type="Gene3D" id="2.40.170.20">
    <property type="entry name" value="TonB-dependent receptor, beta-barrel domain"/>
    <property type="match status" value="1"/>
</dbReference>
<keyword evidence="3 11" id="KW-0813">Transport</keyword>
<keyword evidence="8 11" id="KW-0472">Membrane</keyword>
<evidence type="ECO:0000256" key="4">
    <source>
        <dbReference type="ARBA" id="ARBA00022452"/>
    </source>
</evidence>
<evidence type="ECO:0000256" key="10">
    <source>
        <dbReference type="ARBA" id="ARBA00023237"/>
    </source>
</evidence>
<evidence type="ECO:0000259" key="15">
    <source>
        <dbReference type="Pfam" id="PF00593"/>
    </source>
</evidence>
<evidence type="ECO:0000256" key="2">
    <source>
        <dbReference type="ARBA" id="ARBA00008143"/>
    </source>
</evidence>
<feature type="signal peptide" evidence="14">
    <location>
        <begin position="1"/>
        <end position="33"/>
    </location>
</feature>
<keyword evidence="7 12" id="KW-0798">TonB box</keyword>
<keyword evidence="4 11" id="KW-1134">Transmembrane beta strand</keyword>
<gene>
    <name evidence="17" type="ORF">EZI54_14110</name>
</gene>
<comment type="similarity">
    <text evidence="2">Belongs to the TonB-dependent receptor family. Hemoglobin/haptoglobin binding protein subfamily.</text>
</comment>
<organism evidence="17 18">
    <name type="scientific">Marinobacter halodurans</name>
    <dbReference type="NCBI Taxonomy" id="2528979"/>
    <lineage>
        <taxon>Bacteria</taxon>
        <taxon>Pseudomonadati</taxon>
        <taxon>Pseudomonadota</taxon>
        <taxon>Gammaproteobacteria</taxon>
        <taxon>Pseudomonadales</taxon>
        <taxon>Marinobacteraceae</taxon>
        <taxon>Marinobacter</taxon>
    </lineage>
</organism>
<reference evidence="17 18" key="1">
    <citation type="submission" date="2019-02" db="EMBL/GenBank/DDBJ databases">
        <title>Marinobacter halodurans sp. nov., a marine bacterium isolated from sea tidal flat.</title>
        <authorList>
            <person name="Yoo Y."/>
            <person name="Lee D.W."/>
            <person name="Kim B.S."/>
            <person name="Kim J.-J."/>
        </authorList>
    </citation>
    <scope>NUCLEOTIDE SEQUENCE [LARGE SCALE GENOMIC DNA]</scope>
    <source>
        <strain evidence="17 18">YJ-S3-2</strain>
    </source>
</reference>
<evidence type="ECO:0000256" key="13">
    <source>
        <dbReference type="SAM" id="MobiDB-lite"/>
    </source>
</evidence>
<dbReference type="InterPro" id="IPR039426">
    <property type="entry name" value="TonB-dep_rcpt-like"/>
</dbReference>
<dbReference type="Pfam" id="PF07715">
    <property type="entry name" value="Plug"/>
    <property type="match status" value="1"/>
</dbReference>
<comment type="caution">
    <text evidence="17">The sequence shown here is derived from an EMBL/GenBank/DDBJ whole genome shotgun (WGS) entry which is preliminary data.</text>
</comment>